<protein>
    <recommendedName>
        <fullName evidence="1">Transposase IS4-like domain-containing protein</fullName>
    </recommendedName>
</protein>
<dbReference type="Pfam" id="PF01609">
    <property type="entry name" value="DDE_Tnp_1"/>
    <property type="match status" value="1"/>
</dbReference>
<dbReference type="PANTHER" id="PTHR34614:SF2">
    <property type="entry name" value="TRANSPOSASE IS4-LIKE DOMAIN-CONTAINING PROTEIN"/>
    <property type="match status" value="1"/>
</dbReference>
<dbReference type="GO" id="GO:0004803">
    <property type="term" value="F:transposase activity"/>
    <property type="evidence" value="ECO:0007669"/>
    <property type="project" value="InterPro"/>
</dbReference>
<dbReference type="NCBIfam" id="NF033559">
    <property type="entry name" value="transpos_IS1634"/>
    <property type="match status" value="1"/>
</dbReference>
<sequence length="488" mass="56195">MFIRKIVSRKSTCFQIGQKRYGKFVLIKHVGCASIPNQIEVLRVKAKQLLNQYKFKYQMAMFPDSPTFSSKAKLQHWRITGYHQVFGVVYDSIGFPSTLLRDLVIGRIVCPKSKVAMIRYLNRYLGLNLTKDQVYRFMDTLDKEALTRCAFDFVSKQHPTGITVCFYDVTTLYFETETEDSLRSKGFSKDHRADMPQILIGLFVDDKGYPFDFDFFEGKTFEGHTFPIAITKLRQKYALTQLTVVADAGMLSADNLAFLDGRKISYIVGARIKNLSNVVTVGMLKHNYVQQPIYQTVVNNQRLIVEYSEKRAGKAEADRKRLVTKLQQKLIKKKLLIHKSKYVKVDGKQTIMGLDYQKIKADQKFDGLKGYFTNQNNLNSNLEIIEQYHNLWKVEKAFRMSKTDLRERPVYHQQVARIQTHLLICFVSLLVMKEAELKLAKIGYSIKQAIEMLASVGQGNVRVGNMDLDTESDNDTETQSILNIFKGH</sequence>
<evidence type="ECO:0000313" key="2">
    <source>
        <dbReference type="EMBL" id="PIU68691.1"/>
    </source>
</evidence>
<proteinExistence type="predicted"/>
<dbReference type="InterPro" id="IPR002559">
    <property type="entry name" value="Transposase_11"/>
</dbReference>
<gene>
    <name evidence="2" type="ORF">COS81_02930</name>
</gene>
<comment type="caution">
    <text evidence="2">The sequence shown here is derived from an EMBL/GenBank/DDBJ whole genome shotgun (WGS) entry which is preliminary data.</text>
</comment>
<accession>A0A2M7AMS4</accession>
<dbReference type="GO" id="GO:0003677">
    <property type="term" value="F:DNA binding"/>
    <property type="evidence" value="ECO:0007669"/>
    <property type="project" value="InterPro"/>
</dbReference>
<dbReference type="InterPro" id="IPR012337">
    <property type="entry name" value="RNaseH-like_sf"/>
</dbReference>
<dbReference type="InterPro" id="IPR047654">
    <property type="entry name" value="IS1634_transpos"/>
</dbReference>
<dbReference type="GO" id="GO:0006313">
    <property type="term" value="P:DNA transposition"/>
    <property type="evidence" value="ECO:0007669"/>
    <property type="project" value="InterPro"/>
</dbReference>
<feature type="domain" description="Transposase IS4-like" evidence="1">
    <location>
        <begin position="161"/>
        <end position="429"/>
    </location>
</feature>
<organism evidence="2 3">
    <name type="scientific">candidate division WWE3 bacterium CG06_land_8_20_14_3_00_42_16</name>
    <dbReference type="NCBI Taxonomy" id="1975083"/>
    <lineage>
        <taxon>Bacteria</taxon>
        <taxon>Katanobacteria</taxon>
    </lineage>
</organism>
<dbReference type="EMBL" id="PEWD01000062">
    <property type="protein sequence ID" value="PIU68691.1"/>
    <property type="molecule type" value="Genomic_DNA"/>
</dbReference>
<evidence type="ECO:0000259" key="1">
    <source>
        <dbReference type="Pfam" id="PF01609"/>
    </source>
</evidence>
<name>A0A2M7AMS4_UNCKA</name>
<dbReference type="SUPFAM" id="SSF53098">
    <property type="entry name" value="Ribonuclease H-like"/>
    <property type="match status" value="1"/>
</dbReference>
<dbReference type="AlphaFoldDB" id="A0A2M7AMS4"/>
<dbReference type="Proteomes" id="UP000229916">
    <property type="component" value="Unassembled WGS sequence"/>
</dbReference>
<evidence type="ECO:0000313" key="3">
    <source>
        <dbReference type="Proteomes" id="UP000229916"/>
    </source>
</evidence>
<reference evidence="3" key="1">
    <citation type="submission" date="2017-09" db="EMBL/GenBank/DDBJ databases">
        <title>Depth-based differentiation of microbial function through sediment-hosted aquifers and enrichment of novel symbionts in the deep terrestrial subsurface.</title>
        <authorList>
            <person name="Probst A.J."/>
            <person name="Ladd B."/>
            <person name="Jarett J.K."/>
            <person name="Geller-Mcgrath D.E."/>
            <person name="Sieber C.M.K."/>
            <person name="Emerson J.B."/>
            <person name="Anantharaman K."/>
            <person name="Thomas B.C."/>
            <person name="Malmstrom R."/>
            <person name="Stieglmeier M."/>
            <person name="Klingl A."/>
            <person name="Woyke T."/>
            <person name="Ryan C.M."/>
            <person name="Banfield J.F."/>
        </authorList>
    </citation>
    <scope>NUCLEOTIDE SEQUENCE [LARGE SCALE GENOMIC DNA]</scope>
</reference>
<dbReference type="PANTHER" id="PTHR34614">
    <property type="match status" value="1"/>
</dbReference>